<dbReference type="OrthoDB" id="9812221at2"/>
<feature type="transmembrane region" description="Helical" evidence="7">
    <location>
        <begin position="108"/>
        <end position="126"/>
    </location>
</feature>
<dbReference type="InterPro" id="IPR011701">
    <property type="entry name" value="MFS"/>
</dbReference>
<accession>A0A0W0YIM0</accession>
<evidence type="ECO:0000313" key="10">
    <source>
        <dbReference type="Proteomes" id="UP000054703"/>
    </source>
</evidence>
<comment type="subcellular location">
    <subcellularLocation>
        <location evidence="1">Cell membrane</location>
        <topology evidence="1">Multi-pass membrane protein</topology>
    </subcellularLocation>
</comment>
<evidence type="ECO:0000256" key="3">
    <source>
        <dbReference type="ARBA" id="ARBA00022475"/>
    </source>
</evidence>
<keyword evidence="6 7" id="KW-0472">Membrane</keyword>
<dbReference type="RefSeq" id="WP_058514917.1">
    <property type="nucleotide sequence ID" value="NZ_CAAAIH010000028.1"/>
</dbReference>
<keyword evidence="4 7" id="KW-0812">Transmembrane</keyword>
<feature type="transmembrane region" description="Helical" evidence="7">
    <location>
        <begin position="79"/>
        <end position="102"/>
    </location>
</feature>
<dbReference type="PATRIC" id="fig|45074.5.peg.3181"/>
<organism evidence="9 10">
    <name type="scientific">Legionella santicrucis</name>
    <dbReference type="NCBI Taxonomy" id="45074"/>
    <lineage>
        <taxon>Bacteria</taxon>
        <taxon>Pseudomonadati</taxon>
        <taxon>Pseudomonadota</taxon>
        <taxon>Gammaproteobacteria</taxon>
        <taxon>Legionellales</taxon>
        <taxon>Legionellaceae</taxon>
        <taxon>Legionella</taxon>
    </lineage>
</organism>
<dbReference type="AlphaFoldDB" id="A0A0W0YIM0"/>
<dbReference type="InterPro" id="IPR036259">
    <property type="entry name" value="MFS_trans_sf"/>
</dbReference>
<dbReference type="EMBL" id="LNYU01000081">
    <property type="protein sequence ID" value="KTD56797.1"/>
    <property type="molecule type" value="Genomic_DNA"/>
</dbReference>
<dbReference type="STRING" id="45074.Lsan_2957"/>
<dbReference type="PANTHER" id="PTHR42718">
    <property type="entry name" value="MAJOR FACILITATOR SUPERFAMILY MULTIDRUG TRANSPORTER MFSC"/>
    <property type="match status" value="1"/>
</dbReference>
<feature type="transmembrane region" description="Helical" evidence="7">
    <location>
        <begin position="355"/>
        <end position="379"/>
    </location>
</feature>
<dbReference type="Pfam" id="PF07690">
    <property type="entry name" value="MFS_1"/>
    <property type="match status" value="2"/>
</dbReference>
<protein>
    <submittedName>
        <fullName evidence="9">Transporter of the major facilitator superfamily (MFS)</fullName>
    </submittedName>
</protein>
<feature type="transmembrane region" description="Helical" evidence="7">
    <location>
        <begin position="138"/>
        <end position="156"/>
    </location>
</feature>
<sequence>MLQLSSYSTKQLFAVIIIGTMMMMESIDTNILNVAIPAMAQSLGVPTLSLKLPITSYLISLSVFIPISGYLADKFGTKIILMIAIFSFGLFSLLCGWATSLFQLTCFRALQGVAGALLVPVGRLLMLRVFSKQELVKVYMFISMPLLLGPLLAPYIGGLLVSHLSWRFIFYVNIPFALLMLFATLRFVDNYTQSTQPFNWSSFIPLALFLAITAYWLDTTSEITSIINQLLIIMLIIISFVIYLIIEHKSKHQIIHFKLFKIRTYRLCFFSSALSRITLGARAFIIVLYLQLALIMSPTESGLLISSMAIGYLFSRIFIARYLKRFGFKKTLLWSNFGTCLATVLLCFIEQANMFAWSVMIALGFFSAIILLLLNVLCFSDIESEKYAAATSLNSTTQQLFVSLGISIAAWSIHLFNYSFGTFTMTSFHATFICIAVISLIGQIPFLKLQNSDGSNLL</sequence>
<dbReference type="Proteomes" id="UP000054703">
    <property type="component" value="Unassembled WGS sequence"/>
</dbReference>
<feature type="transmembrane region" description="Helical" evidence="7">
    <location>
        <begin position="267"/>
        <end position="290"/>
    </location>
</feature>
<keyword evidence="3" id="KW-1003">Cell membrane</keyword>
<feature type="transmembrane region" description="Helical" evidence="7">
    <location>
        <begin position="168"/>
        <end position="188"/>
    </location>
</feature>
<feature type="transmembrane region" description="Helical" evidence="7">
    <location>
        <begin position="54"/>
        <end position="72"/>
    </location>
</feature>
<evidence type="ECO:0000256" key="7">
    <source>
        <dbReference type="SAM" id="Phobius"/>
    </source>
</evidence>
<feature type="transmembrane region" description="Helical" evidence="7">
    <location>
        <begin position="331"/>
        <end position="349"/>
    </location>
</feature>
<feature type="transmembrane region" description="Helical" evidence="7">
    <location>
        <begin position="400"/>
        <end position="420"/>
    </location>
</feature>
<evidence type="ECO:0000256" key="2">
    <source>
        <dbReference type="ARBA" id="ARBA00022448"/>
    </source>
</evidence>
<dbReference type="GO" id="GO:0022857">
    <property type="term" value="F:transmembrane transporter activity"/>
    <property type="evidence" value="ECO:0007669"/>
    <property type="project" value="InterPro"/>
</dbReference>
<feature type="transmembrane region" description="Helical" evidence="7">
    <location>
        <begin position="200"/>
        <end position="217"/>
    </location>
</feature>
<feature type="domain" description="Major facilitator superfamily (MFS) profile" evidence="8">
    <location>
        <begin position="14"/>
        <end position="454"/>
    </location>
</feature>
<comment type="caution">
    <text evidence="9">The sequence shown here is derived from an EMBL/GenBank/DDBJ whole genome shotgun (WGS) entry which is preliminary data.</text>
</comment>
<gene>
    <name evidence="9" type="ORF">Lsan_2957</name>
</gene>
<keyword evidence="2" id="KW-0813">Transport</keyword>
<evidence type="ECO:0000259" key="8">
    <source>
        <dbReference type="PROSITE" id="PS50850"/>
    </source>
</evidence>
<dbReference type="PROSITE" id="PS50850">
    <property type="entry name" value="MFS"/>
    <property type="match status" value="1"/>
</dbReference>
<dbReference type="Gene3D" id="1.20.1720.10">
    <property type="entry name" value="Multidrug resistance protein D"/>
    <property type="match status" value="1"/>
</dbReference>
<dbReference type="GO" id="GO:0005886">
    <property type="term" value="C:plasma membrane"/>
    <property type="evidence" value="ECO:0007669"/>
    <property type="project" value="UniProtKB-SubCell"/>
</dbReference>
<reference evidence="9 10" key="1">
    <citation type="submission" date="2015-11" db="EMBL/GenBank/DDBJ databases">
        <title>Genomic analysis of 38 Legionella species identifies large and diverse effector repertoires.</title>
        <authorList>
            <person name="Burstein D."/>
            <person name="Amaro F."/>
            <person name="Zusman T."/>
            <person name="Lifshitz Z."/>
            <person name="Cohen O."/>
            <person name="Gilbert J.A."/>
            <person name="Pupko T."/>
            <person name="Shuman H.A."/>
            <person name="Segal G."/>
        </authorList>
    </citation>
    <scope>NUCLEOTIDE SEQUENCE [LARGE SCALE GENOMIC DNA]</scope>
    <source>
        <strain evidence="9 10">SC-63-C7</strain>
    </source>
</reference>
<evidence type="ECO:0000313" key="9">
    <source>
        <dbReference type="EMBL" id="KTD56797.1"/>
    </source>
</evidence>
<evidence type="ECO:0000256" key="1">
    <source>
        <dbReference type="ARBA" id="ARBA00004651"/>
    </source>
</evidence>
<feature type="transmembrane region" description="Helical" evidence="7">
    <location>
        <begin position="12"/>
        <end position="34"/>
    </location>
</feature>
<keyword evidence="5 7" id="KW-1133">Transmembrane helix</keyword>
<feature type="transmembrane region" description="Helical" evidence="7">
    <location>
        <begin position="223"/>
        <end position="246"/>
    </location>
</feature>
<evidence type="ECO:0000256" key="4">
    <source>
        <dbReference type="ARBA" id="ARBA00022692"/>
    </source>
</evidence>
<proteinExistence type="predicted"/>
<name>A0A0W0YIM0_9GAMM</name>
<feature type="transmembrane region" description="Helical" evidence="7">
    <location>
        <begin position="426"/>
        <end position="447"/>
    </location>
</feature>
<dbReference type="SUPFAM" id="SSF103473">
    <property type="entry name" value="MFS general substrate transporter"/>
    <property type="match status" value="1"/>
</dbReference>
<keyword evidence="10" id="KW-1185">Reference proteome</keyword>
<dbReference type="PANTHER" id="PTHR42718:SF46">
    <property type="entry name" value="BLR6921 PROTEIN"/>
    <property type="match status" value="1"/>
</dbReference>
<feature type="transmembrane region" description="Helical" evidence="7">
    <location>
        <begin position="302"/>
        <end position="319"/>
    </location>
</feature>
<dbReference type="InterPro" id="IPR020846">
    <property type="entry name" value="MFS_dom"/>
</dbReference>
<dbReference type="Gene3D" id="1.20.1250.20">
    <property type="entry name" value="MFS general substrate transporter like domains"/>
    <property type="match status" value="1"/>
</dbReference>
<evidence type="ECO:0000256" key="5">
    <source>
        <dbReference type="ARBA" id="ARBA00022989"/>
    </source>
</evidence>
<evidence type="ECO:0000256" key="6">
    <source>
        <dbReference type="ARBA" id="ARBA00023136"/>
    </source>
</evidence>